<keyword evidence="5" id="KW-0670">Pyruvate</keyword>
<dbReference type="PANTHER" id="PTHR32154:SF20">
    <property type="entry name" value="2-OXOGLUTARATE OXIDOREDUCTASE SUBUNIT KORA"/>
    <property type="match status" value="1"/>
</dbReference>
<dbReference type="InterPro" id="IPR029061">
    <property type="entry name" value="THDP-binding"/>
</dbReference>
<dbReference type="GO" id="GO:0006979">
    <property type="term" value="P:response to oxidative stress"/>
    <property type="evidence" value="ECO:0007669"/>
    <property type="project" value="TreeGrafter"/>
</dbReference>
<proteinExistence type="predicted"/>
<dbReference type="InterPro" id="IPR019752">
    <property type="entry name" value="Pyrv/ketoisovalerate_OxRed_cat"/>
</dbReference>
<organism evidence="5 6">
    <name type="scientific">Prevotella intermedia</name>
    <dbReference type="NCBI Taxonomy" id="28131"/>
    <lineage>
        <taxon>Bacteria</taxon>
        <taxon>Pseudomonadati</taxon>
        <taxon>Bacteroidota</taxon>
        <taxon>Bacteroidia</taxon>
        <taxon>Bacteroidales</taxon>
        <taxon>Prevotellaceae</taxon>
        <taxon>Prevotella</taxon>
    </lineage>
</organism>
<dbReference type="AlphaFoldDB" id="A0A0S3UJK8"/>
<dbReference type="STRING" id="28131.BWX40_02145"/>
<dbReference type="Gene3D" id="3.40.50.970">
    <property type="match status" value="1"/>
</dbReference>
<dbReference type="EMBL" id="AP014597">
    <property type="protein sequence ID" value="BAU17695.1"/>
    <property type="molecule type" value="Genomic_DNA"/>
</dbReference>
<dbReference type="SUPFAM" id="SSF53323">
    <property type="entry name" value="Pyruvate-ferredoxin oxidoreductase, PFOR, domain III"/>
    <property type="match status" value="1"/>
</dbReference>
<dbReference type="InterPro" id="IPR033412">
    <property type="entry name" value="PFOR_II"/>
</dbReference>
<dbReference type="CDD" id="cd07034">
    <property type="entry name" value="TPP_PYR_PFOR_IOR-alpha_like"/>
    <property type="match status" value="1"/>
</dbReference>
<feature type="domain" description="Pyruvate flavodoxin/ferredoxin oxidoreductase pyrimidine binding" evidence="3">
    <location>
        <begin position="261"/>
        <end position="441"/>
    </location>
</feature>
<dbReference type="Pfam" id="PF17147">
    <property type="entry name" value="PFOR_II"/>
    <property type="match status" value="1"/>
</dbReference>
<evidence type="ECO:0000259" key="2">
    <source>
        <dbReference type="Pfam" id="PF01558"/>
    </source>
</evidence>
<dbReference type="Gene3D" id="3.40.920.10">
    <property type="entry name" value="Pyruvate-ferredoxin oxidoreductase, PFOR, domain III"/>
    <property type="match status" value="1"/>
</dbReference>
<dbReference type="InterPro" id="IPR022367">
    <property type="entry name" value="2-oxoacid/accept_OxRdtase_asu"/>
</dbReference>
<dbReference type="InterPro" id="IPR009014">
    <property type="entry name" value="Transketo_C/PFOR_II"/>
</dbReference>
<dbReference type="RefSeq" id="WP_096405512.1">
    <property type="nucleotide sequence ID" value="NZ_AP014597.1"/>
</dbReference>
<dbReference type="FunFam" id="3.40.50.970:FF:000022">
    <property type="entry name" value="2-oxoglutarate ferredoxin oxidoreductase alpha subunit"/>
    <property type="match status" value="1"/>
</dbReference>
<feature type="domain" description="Pyruvate/ketoisovalerate oxidoreductase catalytic" evidence="2">
    <location>
        <begin position="22"/>
        <end position="212"/>
    </location>
</feature>
<dbReference type="Proteomes" id="UP000217431">
    <property type="component" value="Chromosome I"/>
</dbReference>
<dbReference type="InterPro" id="IPR050722">
    <property type="entry name" value="Pyruvate:ferred/Flavod_OxRd"/>
</dbReference>
<evidence type="ECO:0000313" key="6">
    <source>
        <dbReference type="Proteomes" id="UP000217431"/>
    </source>
</evidence>
<dbReference type="SUPFAM" id="SSF52518">
    <property type="entry name" value="Thiamin diphosphate-binding fold (THDP-binding)"/>
    <property type="match status" value="1"/>
</dbReference>
<feature type="domain" description="Pyruvate:ferredoxin oxidoreductase core" evidence="4">
    <location>
        <begin position="514"/>
        <end position="585"/>
    </location>
</feature>
<accession>A0A0S3UJK8</accession>
<evidence type="ECO:0000256" key="1">
    <source>
        <dbReference type="ARBA" id="ARBA00023002"/>
    </source>
</evidence>
<name>A0A0S3UJK8_PREIN</name>
<protein>
    <submittedName>
        <fullName evidence="5">Pyruvate ferredoxin oxidoreductase</fullName>
    </submittedName>
</protein>
<evidence type="ECO:0000313" key="5">
    <source>
        <dbReference type="EMBL" id="BAU17695.1"/>
    </source>
</evidence>
<gene>
    <name evidence="5" type="ORF">PIOMA14_I_1187</name>
</gene>
<dbReference type="PANTHER" id="PTHR32154">
    <property type="entry name" value="PYRUVATE-FLAVODOXIN OXIDOREDUCTASE-RELATED"/>
    <property type="match status" value="1"/>
</dbReference>
<dbReference type="Gene3D" id="3.40.50.920">
    <property type="match status" value="1"/>
</dbReference>
<dbReference type="SUPFAM" id="SSF52922">
    <property type="entry name" value="TK C-terminal domain-like"/>
    <property type="match status" value="1"/>
</dbReference>
<dbReference type="GO" id="GO:0016903">
    <property type="term" value="F:oxidoreductase activity, acting on the aldehyde or oxo group of donors"/>
    <property type="evidence" value="ECO:0007669"/>
    <property type="project" value="InterPro"/>
</dbReference>
<dbReference type="Pfam" id="PF01855">
    <property type="entry name" value="POR_N"/>
    <property type="match status" value="1"/>
</dbReference>
<dbReference type="Pfam" id="PF01558">
    <property type="entry name" value="POR"/>
    <property type="match status" value="1"/>
</dbReference>
<reference evidence="5 6" key="1">
    <citation type="journal article" date="2016" name="DNA Res.">
        <title>The complete genome sequencing of Prevotella intermedia strain OMA14 and a subsequent fine-scale, intra-species genomic comparison reveal an unusual amplification of conjugative and mobile transposons and identify a novel Prevotella-lineage-specific repeat.</title>
        <authorList>
            <person name="Naito M."/>
            <person name="Ogura Y."/>
            <person name="Itoh T."/>
            <person name="Shoji M."/>
            <person name="Okamoto M."/>
            <person name="Hayashi T."/>
            <person name="Nakayama K."/>
        </authorList>
    </citation>
    <scope>NUCLEOTIDE SEQUENCE [LARGE SCALE GENOMIC DNA]</scope>
    <source>
        <strain evidence="5 6">OMA14</strain>
    </source>
</reference>
<sequence length="632" mass="68820">MEEQIEVKELEHVVVLFSGDSGDGMQLAGNIFSNVSATVGNGISTFPDYPADIRAPQGSLTGVSGFRVHIGAGKVYTPGDKCDVLVAMNAAALKTQYKNCKPQGTIIIDTDSFSSRDLKKADFTTDDYLKEMGIDPDRVVACPITKMVKDCLADTGMDNKAMLKCRNMFALGLVCWLFNRDLELVNNFLTEKFKKKPAVAEANIKVVAAGYDYGHNVHASVPNTYRIETKEKVAGRYMDITGNKATAYGLMAAAEKAGLTLFLGSYPITPATDILHELAKHKSMGVVTVQCEDEISGAASAIGAAFAGALAATSTSGPGICLKSEALNLAVIDELPLVVIDVQRGGPSTGLPTKSEQTDLLQVLYGRNGESPMPVIAATSPTDCFDAAFAACKMALEHMTPVVLLTDAFIANGSSAWKLPNLEDLPEIRPHYATEAQRYKYTPYKRDEYSNVRYWAVPGMEGYEHILGGLEKDGKTGAISTDAENHHLMDNLRFDKVARIPVPDLEVQGDKDDADLLIVGFGSTYGHLYSAMQELRAKGHKIALAQFKYVNPLPKNTAEVLSRYNKVVVAEQNLGQLAALLRIRINNFAPYQYNQVKGQPFVVQELVQGFERLLTLPAPKDEYGTFYSRILQ</sequence>
<dbReference type="InterPro" id="IPR002869">
    <property type="entry name" value="Pyrv_flavodox_OxRed_cen"/>
</dbReference>
<evidence type="ECO:0000259" key="3">
    <source>
        <dbReference type="Pfam" id="PF01855"/>
    </source>
</evidence>
<dbReference type="InterPro" id="IPR002880">
    <property type="entry name" value="Pyrv_Fd/Flavodoxin_OxRdtase_N"/>
</dbReference>
<dbReference type="NCBIfam" id="TIGR03710">
    <property type="entry name" value="OAFO_sf"/>
    <property type="match status" value="1"/>
</dbReference>
<keyword evidence="1" id="KW-0560">Oxidoreductase</keyword>
<evidence type="ECO:0000259" key="4">
    <source>
        <dbReference type="Pfam" id="PF17147"/>
    </source>
</evidence>